<dbReference type="EMBL" id="JAIWYP010000007">
    <property type="protein sequence ID" value="KAH3802273.1"/>
    <property type="molecule type" value="Genomic_DNA"/>
</dbReference>
<protein>
    <submittedName>
        <fullName evidence="1">Uncharacterized protein</fullName>
    </submittedName>
</protein>
<comment type="caution">
    <text evidence="1">The sequence shown here is derived from an EMBL/GenBank/DDBJ whole genome shotgun (WGS) entry which is preliminary data.</text>
</comment>
<dbReference type="Proteomes" id="UP000828390">
    <property type="component" value="Unassembled WGS sequence"/>
</dbReference>
<reference evidence="1" key="1">
    <citation type="journal article" date="2019" name="bioRxiv">
        <title>The Genome of the Zebra Mussel, Dreissena polymorpha: A Resource for Invasive Species Research.</title>
        <authorList>
            <person name="McCartney M.A."/>
            <person name="Auch B."/>
            <person name="Kono T."/>
            <person name="Mallez S."/>
            <person name="Zhang Y."/>
            <person name="Obille A."/>
            <person name="Becker A."/>
            <person name="Abrahante J.E."/>
            <person name="Garbe J."/>
            <person name="Badalamenti J.P."/>
            <person name="Herman A."/>
            <person name="Mangelson H."/>
            <person name="Liachko I."/>
            <person name="Sullivan S."/>
            <person name="Sone E.D."/>
            <person name="Koren S."/>
            <person name="Silverstein K.A.T."/>
            <person name="Beckman K.B."/>
            <person name="Gohl D.M."/>
        </authorList>
    </citation>
    <scope>NUCLEOTIDE SEQUENCE</scope>
    <source>
        <strain evidence="1">Duluth1</strain>
        <tissue evidence="1">Whole animal</tissue>
    </source>
</reference>
<proteinExistence type="predicted"/>
<dbReference type="AlphaFoldDB" id="A0A9D4FS76"/>
<keyword evidence="2" id="KW-1185">Reference proteome</keyword>
<evidence type="ECO:0000313" key="2">
    <source>
        <dbReference type="Proteomes" id="UP000828390"/>
    </source>
</evidence>
<name>A0A9D4FS76_DREPO</name>
<gene>
    <name evidence="1" type="ORF">DPMN_155946</name>
</gene>
<organism evidence="1 2">
    <name type="scientific">Dreissena polymorpha</name>
    <name type="common">Zebra mussel</name>
    <name type="synonym">Mytilus polymorpha</name>
    <dbReference type="NCBI Taxonomy" id="45954"/>
    <lineage>
        <taxon>Eukaryota</taxon>
        <taxon>Metazoa</taxon>
        <taxon>Spiralia</taxon>
        <taxon>Lophotrochozoa</taxon>
        <taxon>Mollusca</taxon>
        <taxon>Bivalvia</taxon>
        <taxon>Autobranchia</taxon>
        <taxon>Heteroconchia</taxon>
        <taxon>Euheterodonta</taxon>
        <taxon>Imparidentia</taxon>
        <taxon>Neoheterodontei</taxon>
        <taxon>Myida</taxon>
        <taxon>Dreissenoidea</taxon>
        <taxon>Dreissenidae</taxon>
        <taxon>Dreissena</taxon>
    </lineage>
</organism>
<accession>A0A9D4FS76</accession>
<sequence length="260" mass="28594">MNDAKTFSRSLLSLTQLNELKIEVDIDSPSLWEALYGLNIKRLSLSASFGVFSVNSKELFCRSLLSLTQLESLSVSVSEESPDLCEALLGLNIKTLSLCGGWDCFWVNDAKTLSRSLSSLTQLNELKIEVEIDSPSLWQALCGLNIKRLSLSGMRKGIRVNYKELLCRSLLSLTQLETLSINVSAESPCIFVALHGLNIKSLILSGLEGGSGVNREESMSESLSSLKQLEKLSIRVSKDSPGLWRALRGLNFRSLSYVVG</sequence>
<evidence type="ECO:0000313" key="1">
    <source>
        <dbReference type="EMBL" id="KAH3802273.1"/>
    </source>
</evidence>
<dbReference type="SUPFAM" id="SSF52047">
    <property type="entry name" value="RNI-like"/>
    <property type="match status" value="1"/>
</dbReference>
<reference evidence="1" key="2">
    <citation type="submission" date="2020-11" db="EMBL/GenBank/DDBJ databases">
        <authorList>
            <person name="McCartney M.A."/>
            <person name="Auch B."/>
            <person name="Kono T."/>
            <person name="Mallez S."/>
            <person name="Becker A."/>
            <person name="Gohl D.M."/>
            <person name="Silverstein K.A.T."/>
            <person name="Koren S."/>
            <person name="Bechman K.B."/>
            <person name="Herman A."/>
            <person name="Abrahante J.E."/>
            <person name="Garbe J."/>
        </authorList>
    </citation>
    <scope>NUCLEOTIDE SEQUENCE</scope>
    <source>
        <strain evidence="1">Duluth1</strain>
        <tissue evidence="1">Whole animal</tissue>
    </source>
</reference>